<feature type="region of interest" description="Disordered" evidence="1">
    <location>
        <begin position="1"/>
        <end position="24"/>
    </location>
</feature>
<dbReference type="Proteomes" id="UP000625711">
    <property type="component" value="Unassembled WGS sequence"/>
</dbReference>
<keyword evidence="3" id="KW-1185">Reference proteome</keyword>
<feature type="compositionally biased region" description="Polar residues" evidence="1">
    <location>
        <begin position="14"/>
        <end position="23"/>
    </location>
</feature>
<evidence type="ECO:0000256" key="1">
    <source>
        <dbReference type="SAM" id="MobiDB-lite"/>
    </source>
</evidence>
<reference evidence="2" key="1">
    <citation type="submission" date="2020-08" db="EMBL/GenBank/DDBJ databases">
        <title>Genome sequencing and assembly of the red palm weevil Rhynchophorus ferrugineus.</title>
        <authorList>
            <person name="Dias G.B."/>
            <person name="Bergman C.M."/>
            <person name="Manee M."/>
        </authorList>
    </citation>
    <scope>NUCLEOTIDE SEQUENCE</scope>
    <source>
        <strain evidence="2">AA-2017</strain>
        <tissue evidence="2">Whole larva</tissue>
    </source>
</reference>
<comment type="caution">
    <text evidence="2">The sequence shown here is derived from an EMBL/GenBank/DDBJ whole genome shotgun (WGS) entry which is preliminary data.</text>
</comment>
<sequence length="230" mass="26009">MSFNNSTLFSFNSGTDNDATSPNIEIENKFPDRIKLTALRRLPALYASHHQSAQLNISTTNDSQVGNQIKTDMEWEAAYNTKESYNDATSPNIEIENKFPDRIKLTALRRLPALYASHHQSAQLNISTTNDSQVGNQIKTDMEWEAAYNTKESCEFSGIEGLVYKPKSNEIYRTSEQIQEGSDSETDDSVDEDICNDMLCSYKMPDLLEPLSSDEEVDDMISLMDDKCLF</sequence>
<dbReference type="EMBL" id="JAACXV010011763">
    <property type="protein sequence ID" value="KAF7274941.1"/>
    <property type="molecule type" value="Genomic_DNA"/>
</dbReference>
<protein>
    <submittedName>
        <fullName evidence="2">Uncharacterized protein</fullName>
    </submittedName>
</protein>
<gene>
    <name evidence="2" type="ORF">GWI33_012397</name>
</gene>
<feature type="compositionally biased region" description="Low complexity" evidence="1">
    <location>
        <begin position="1"/>
        <end position="13"/>
    </location>
</feature>
<name>A0A834I8Z3_RHYFE</name>
<proteinExistence type="predicted"/>
<evidence type="ECO:0000313" key="2">
    <source>
        <dbReference type="EMBL" id="KAF7274941.1"/>
    </source>
</evidence>
<dbReference type="AlphaFoldDB" id="A0A834I8Z3"/>
<organism evidence="2 3">
    <name type="scientific">Rhynchophorus ferrugineus</name>
    <name type="common">Red palm weevil</name>
    <name type="synonym">Curculio ferrugineus</name>
    <dbReference type="NCBI Taxonomy" id="354439"/>
    <lineage>
        <taxon>Eukaryota</taxon>
        <taxon>Metazoa</taxon>
        <taxon>Ecdysozoa</taxon>
        <taxon>Arthropoda</taxon>
        <taxon>Hexapoda</taxon>
        <taxon>Insecta</taxon>
        <taxon>Pterygota</taxon>
        <taxon>Neoptera</taxon>
        <taxon>Endopterygota</taxon>
        <taxon>Coleoptera</taxon>
        <taxon>Polyphaga</taxon>
        <taxon>Cucujiformia</taxon>
        <taxon>Curculionidae</taxon>
        <taxon>Dryophthorinae</taxon>
        <taxon>Rhynchophorus</taxon>
    </lineage>
</organism>
<evidence type="ECO:0000313" key="3">
    <source>
        <dbReference type="Proteomes" id="UP000625711"/>
    </source>
</evidence>
<accession>A0A834I8Z3</accession>